<protein>
    <submittedName>
        <fullName evidence="2">Uncharacterized protein</fullName>
    </submittedName>
</protein>
<proteinExistence type="predicted"/>
<sequence length="194" mass="19719">MLSRGGGGSGRRSGELNDELGGEIESGGSGADRYDAVADFDIGFLDFTGVAGGSLEFNSPDLFGGSFHRQIGCRQIGNSTGDDDSLIWSGFGDDQQTLDGQCALAVDIAHGDNEIADLEIGKRAFFTTRKFDGGIAGNYGSASLIGKIGDGDGGFGFGRNGTDEGPAGHGGFDGVYLIFDGLANGTISGRGSLG</sequence>
<dbReference type="Proteomes" id="UP000034307">
    <property type="component" value="Unassembled WGS sequence"/>
</dbReference>
<name>A0A0G1RMS0_9BACT</name>
<feature type="region of interest" description="Disordered" evidence="1">
    <location>
        <begin position="1"/>
        <end position="28"/>
    </location>
</feature>
<dbReference type="EMBL" id="LCNO01000003">
    <property type="protein sequence ID" value="KKU58412.1"/>
    <property type="molecule type" value="Genomic_DNA"/>
</dbReference>
<gene>
    <name evidence="2" type="ORF">UX80_C0003G0067</name>
</gene>
<reference evidence="2 3" key="1">
    <citation type="journal article" date="2015" name="Nature">
        <title>rRNA introns, odd ribosomes, and small enigmatic genomes across a large radiation of phyla.</title>
        <authorList>
            <person name="Brown C.T."/>
            <person name="Hug L.A."/>
            <person name="Thomas B.C."/>
            <person name="Sharon I."/>
            <person name="Castelle C.J."/>
            <person name="Singh A."/>
            <person name="Wilkins M.J."/>
            <person name="Williams K.H."/>
            <person name="Banfield J.F."/>
        </authorList>
    </citation>
    <scope>NUCLEOTIDE SEQUENCE [LARGE SCALE GENOMIC DNA]</scope>
</reference>
<evidence type="ECO:0000256" key="1">
    <source>
        <dbReference type="SAM" id="MobiDB-lite"/>
    </source>
</evidence>
<dbReference type="AlphaFoldDB" id="A0A0G1RMS0"/>
<feature type="compositionally biased region" description="Gly residues" evidence="1">
    <location>
        <begin position="1"/>
        <end position="11"/>
    </location>
</feature>
<evidence type="ECO:0000313" key="2">
    <source>
        <dbReference type="EMBL" id="KKU58412.1"/>
    </source>
</evidence>
<organism evidence="2 3">
    <name type="scientific">Candidatus Amesbacteria bacterium GW2011_GWA2_47_11b</name>
    <dbReference type="NCBI Taxonomy" id="1618358"/>
    <lineage>
        <taxon>Bacteria</taxon>
        <taxon>Candidatus Amesiibacteriota</taxon>
    </lineage>
</organism>
<accession>A0A0G1RMS0</accession>
<evidence type="ECO:0000313" key="3">
    <source>
        <dbReference type="Proteomes" id="UP000034307"/>
    </source>
</evidence>
<comment type="caution">
    <text evidence="2">The sequence shown here is derived from an EMBL/GenBank/DDBJ whole genome shotgun (WGS) entry which is preliminary data.</text>
</comment>